<reference evidence="1" key="1">
    <citation type="submission" date="2021-10" db="EMBL/GenBank/DDBJ databases">
        <title>Psilocybe cubensis genome.</title>
        <authorList>
            <person name="Mckernan K.J."/>
            <person name="Crawford S."/>
            <person name="Trippe A."/>
            <person name="Kane L.T."/>
            <person name="Mclaughlin S."/>
        </authorList>
    </citation>
    <scope>NUCLEOTIDE SEQUENCE</scope>
    <source>
        <strain evidence="1">MGC-MH-2018</strain>
    </source>
</reference>
<gene>
    <name evidence="1" type="ORF">JR316_0011128</name>
</gene>
<proteinExistence type="predicted"/>
<comment type="caution">
    <text evidence="1">The sequence shown here is derived from an EMBL/GenBank/DDBJ whole genome shotgun (WGS) entry which is preliminary data.</text>
</comment>
<sequence>MPTDASIESASTSNNLSYRKSHIMVPEHIVQEVMDDPRFSTDLAFSTNAFNHARHAVRNPPLGTHSSVNKIGADYLFPNSPRADKWRRERHFLLHIVAELGDVLLAYEYLRLGLDPDIKDLHGRTPIWFALQAAVKVHTTPDNVMAPQEKVNRLARYTRVARLLIEQHIDVNQSHDGVTPLILACKARDWETISLLLEHGAIKNFATKTYFSTDKHRKKFMELVSTKSLTEGQERPARVCPCWSGKVLPECHGIQGRHPYPLSFLCVCGSKKSHESCCARKTPVFEYWEGTHLVPYSLTTADKPASYQKLGRAMQSLYFGKFKYRPDGTLRDLDSFPDVPFAALDNVTLEMFRQEMIKLNLVDPAFAYAMSKYRFPLPSNRNAGVRNWKTGQQVNWNRTVDEYIASGVDSRPVFEIERAAKIGQWGGPLVRECEGPECGKLEFRDVQKMLKCSRCHITPYCSKECQTADWKNHKSLCGTENQITPFLPSQDNINNYMIKELSKEPEYKEYMSNWE</sequence>
<keyword evidence="2" id="KW-1185">Reference proteome</keyword>
<evidence type="ECO:0000313" key="1">
    <source>
        <dbReference type="EMBL" id="KAH9477209.1"/>
    </source>
</evidence>
<dbReference type="Proteomes" id="UP000664032">
    <property type="component" value="Unassembled WGS sequence"/>
</dbReference>
<evidence type="ECO:0000313" key="2">
    <source>
        <dbReference type="Proteomes" id="UP000664032"/>
    </source>
</evidence>
<organism evidence="1 2">
    <name type="scientific">Psilocybe cubensis</name>
    <name type="common">Psychedelic mushroom</name>
    <name type="synonym">Stropharia cubensis</name>
    <dbReference type="NCBI Taxonomy" id="181762"/>
    <lineage>
        <taxon>Eukaryota</taxon>
        <taxon>Fungi</taxon>
        <taxon>Dikarya</taxon>
        <taxon>Basidiomycota</taxon>
        <taxon>Agaricomycotina</taxon>
        <taxon>Agaricomycetes</taxon>
        <taxon>Agaricomycetidae</taxon>
        <taxon>Agaricales</taxon>
        <taxon>Agaricineae</taxon>
        <taxon>Strophariaceae</taxon>
        <taxon>Psilocybe</taxon>
    </lineage>
</organism>
<dbReference type="EMBL" id="JAFIQS020000010">
    <property type="protein sequence ID" value="KAH9477209.1"/>
    <property type="molecule type" value="Genomic_DNA"/>
</dbReference>
<name>A0ACB8GP23_PSICU</name>
<protein>
    <submittedName>
        <fullName evidence="1">MYND-type zinc finger protein samB</fullName>
    </submittedName>
</protein>
<accession>A0ACB8GP23</accession>